<keyword evidence="4" id="KW-0378">Hydrolase</keyword>
<feature type="active site" description="Charge relay system" evidence="5">
    <location>
        <position position="209"/>
    </location>
</feature>
<dbReference type="PANTHER" id="PTHR46072:SF11">
    <property type="entry name" value="AMIDASE-RELATED"/>
    <property type="match status" value="1"/>
</dbReference>
<evidence type="ECO:0000313" key="9">
    <source>
        <dbReference type="Proteomes" id="UP000094801"/>
    </source>
</evidence>
<sequence length="540" mass="59295">MTIMTWEEASEKKQAELKSAIPDKWIVPGIKKSMAEAGYVNTSLYLDSILPKDEVAITSLTMTELAKKIASNEYSSYQVAEVFCHRASLANQIVNCCVEIFFDEALERAKYLDKYFEENGSVVGSLHGVPVSLKDQVDLVGKDSSIGYTALLNKPAKKNAVLADLLLEEGAVFYVKTAVPMAMFLPETFSNVIGYTHNSVNIKLAAGGSSGGEGALIGAGSSCIGFGTDIGGSIRIPSAFQGLYALKPSNGRIPYMNITNSYSGQELIPSVVGPMARSLEDIHTITKMIVDKESWKIDPKVMNVPWRDMTELQGKRLTFGFWKFDGTLTPHPPIQRALKEAEEALVKRGHNVVEITFPSNIDNSQTLSKIFGADCGKEVISICSENGEPPEPTVIDMIMRCDFDKPADINMWFDISNKLYAQKQEFYASWAKSGIDAIVAPVWPSAAYRPYGPHTIQYTSPFNTTDCASVVLPVTSVDAGVDIKDSSYKPLNELDEEVYNSYDAELFHNMPVCLQVVTKKLEEEKALAIAAIVDSCFKLD</sequence>
<dbReference type="InterPro" id="IPR036928">
    <property type="entry name" value="AS_sf"/>
</dbReference>
<dbReference type="Gene3D" id="3.90.1300.10">
    <property type="entry name" value="Amidase signature (AS) domain"/>
    <property type="match status" value="1"/>
</dbReference>
<dbReference type="SUPFAM" id="SSF75304">
    <property type="entry name" value="Amidase signature (AS) enzymes"/>
    <property type="match status" value="1"/>
</dbReference>
<feature type="binding site" evidence="6">
    <location>
        <position position="209"/>
    </location>
    <ligand>
        <name>substrate</name>
    </ligand>
</feature>
<dbReference type="EMBL" id="KV453851">
    <property type="protein sequence ID" value="ODV86005.1"/>
    <property type="molecule type" value="Genomic_DNA"/>
</dbReference>
<reference evidence="9" key="1">
    <citation type="submission" date="2016-04" db="EMBL/GenBank/DDBJ databases">
        <title>Comparative genomics of biotechnologically important yeasts.</title>
        <authorList>
            <consortium name="DOE Joint Genome Institute"/>
            <person name="Riley R."/>
            <person name="Haridas S."/>
            <person name="Wolfe K.H."/>
            <person name="Lopes M.R."/>
            <person name="Hittinger C.T."/>
            <person name="Goker M."/>
            <person name="Salamov A."/>
            <person name="Wisecaver J."/>
            <person name="Long T.M."/>
            <person name="Aerts A.L."/>
            <person name="Barry K."/>
            <person name="Choi C."/>
            <person name="Clum A."/>
            <person name="Coughlan A.Y."/>
            <person name="Deshpande S."/>
            <person name="Douglass A.P."/>
            <person name="Hanson S.J."/>
            <person name="Klenk H.-P."/>
            <person name="Labutti K."/>
            <person name="Lapidus A."/>
            <person name="Lindquist E."/>
            <person name="Lipzen A."/>
            <person name="Meier-Kolthoff J.P."/>
            <person name="Ohm R.A."/>
            <person name="Otillar R.P."/>
            <person name="Pangilinan J."/>
            <person name="Peng Y."/>
            <person name="Rokas A."/>
            <person name="Rosa C.A."/>
            <person name="Scheuner C."/>
            <person name="Sibirny A.A."/>
            <person name="Slot J.C."/>
            <person name="Stielow J.B."/>
            <person name="Sun H."/>
            <person name="Kurtzman C.P."/>
            <person name="Blackwell M."/>
            <person name="Grigoriev I.V."/>
            <person name="Jeffries T.W."/>
        </authorList>
    </citation>
    <scope>NUCLEOTIDE SEQUENCE [LARGE SCALE GENOMIC DNA]</scope>
    <source>
        <strain evidence="9">NRRL YB-2248</strain>
    </source>
</reference>
<dbReference type="AlphaFoldDB" id="A0A1E4T2M9"/>
<feature type="active site" description="Charge relay system" evidence="5">
    <location>
        <position position="134"/>
    </location>
</feature>
<dbReference type="PANTHER" id="PTHR46072">
    <property type="entry name" value="AMIDASE-RELATED-RELATED"/>
    <property type="match status" value="1"/>
</dbReference>
<dbReference type="Pfam" id="PF01425">
    <property type="entry name" value="Amidase"/>
    <property type="match status" value="1"/>
</dbReference>
<feature type="binding site" evidence="6">
    <location>
        <begin position="230"/>
        <end position="233"/>
    </location>
    <ligand>
        <name>substrate</name>
    </ligand>
</feature>
<evidence type="ECO:0000256" key="4">
    <source>
        <dbReference type="ARBA" id="ARBA00022801"/>
    </source>
</evidence>
<dbReference type="InterPro" id="IPR020556">
    <property type="entry name" value="Amidase_CS"/>
</dbReference>
<evidence type="ECO:0000256" key="5">
    <source>
        <dbReference type="PIRSR" id="PIRSR001221-1"/>
    </source>
</evidence>
<dbReference type="InterPro" id="IPR023631">
    <property type="entry name" value="Amidase_dom"/>
</dbReference>
<evidence type="ECO:0000313" key="8">
    <source>
        <dbReference type="EMBL" id="ODV86005.1"/>
    </source>
</evidence>
<comment type="similarity">
    <text evidence="2">Belongs to the amidase family.</text>
</comment>
<organism evidence="8 9">
    <name type="scientific">[Candida] arabinofermentans NRRL YB-2248</name>
    <dbReference type="NCBI Taxonomy" id="983967"/>
    <lineage>
        <taxon>Eukaryota</taxon>
        <taxon>Fungi</taxon>
        <taxon>Dikarya</taxon>
        <taxon>Ascomycota</taxon>
        <taxon>Saccharomycotina</taxon>
        <taxon>Pichiomycetes</taxon>
        <taxon>Pichiales</taxon>
        <taxon>Pichiaceae</taxon>
        <taxon>Ogataea</taxon>
        <taxon>Ogataea/Candida clade</taxon>
    </lineage>
</organism>
<evidence type="ECO:0000259" key="7">
    <source>
        <dbReference type="Pfam" id="PF01425"/>
    </source>
</evidence>
<evidence type="ECO:0000256" key="2">
    <source>
        <dbReference type="ARBA" id="ARBA00009199"/>
    </source>
</evidence>
<dbReference type="PIRSF" id="PIRSF001221">
    <property type="entry name" value="Amidase_fungi"/>
    <property type="match status" value="1"/>
</dbReference>
<feature type="binding site" evidence="6">
    <location>
        <position position="183"/>
    </location>
    <ligand>
        <name>substrate</name>
    </ligand>
</feature>
<gene>
    <name evidence="8" type="ORF">CANARDRAFT_7365</name>
</gene>
<proteinExistence type="inferred from homology"/>
<dbReference type="EC" id="3.5.1.4" evidence="3"/>
<protein>
    <recommendedName>
        <fullName evidence="3">amidase</fullName>
        <ecNumber evidence="3">3.5.1.4</ecNumber>
    </recommendedName>
</protein>
<dbReference type="Proteomes" id="UP000094801">
    <property type="component" value="Unassembled WGS sequence"/>
</dbReference>
<accession>A0A1E4T2M9</accession>
<comment type="catalytic activity">
    <reaction evidence="1">
        <text>a monocarboxylic acid amide + H2O = a monocarboxylate + NH4(+)</text>
        <dbReference type="Rhea" id="RHEA:12020"/>
        <dbReference type="ChEBI" id="CHEBI:15377"/>
        <dbReference type="ChEBI" id="CHEBI:28938"/>
        <dbReference type="ChEBI" id="CHEBI:35757"/>
        <dbReference type="ChEBI" id="CHEBI:83628"/>
        <dbReference type="EC" id="3.5.1.4"/>
    </reaction>
</comment>
<evidence type="ECO:0000256" key="3">
    <source>
        <dbReference type="ARBA" id="ARBA00012922"/>
    </source>
</evidence>
<evidence type="ECO:0000256" key="1">
    <source>
        <dbReference type="ARBA" id="ARBA00001311"/>
    </source>
</evidence>
<dbReference type="PROSITE" id="PS00571">
    <property type="entry name" value="AMIDASES"/>
    <property type="match status" value="1"/>
</dbReference>
<feature type="domain" description="Amidase" evidence="7">
    <location>
        <begin position="79"/>
        <end position="526"/>
    </location>
</feature>
<keyword evidence="9" id="KW-1185">Reference proteome</keyword>
<feature type="active site" description="Acyl-ester intermediate" evidence="5">
    <location>
        <position position="233"/>
    </location>
</feature>
<dbReference type="STRING" id="983967.A0A1E4T2M9"/>
<dbReference type="GO" id="GO:0004040">
    <property type="term" value="F:amidase activity"/>
    <property type="evidence" value="ECO:0007669"/>
    <property type="project" value="UniProtKB-EC"/>
</dbReference>
<dbReference type="OrthoDB" id="6428749at2759"/>
<evidence type="ECO:0000256" key="6">
    <source>
        <dbReference type="PIRSR" id="PIRSR001221-2"/>
    </source>
</evidence>
<name>A0A1E4T2M9_9ASCO</name>